<dbReference type="GO" id="GO:0005886">
    <property type="term" value="C:plasma membrane"/>
    <property type="evidence" value="ECO:0007669"/>
    <property type="project" value="TreeGrafter"/>
</dbReference>
<dbReference type="PROSITE" id="PS50850">
    <property type="entry name" value="MFS"/>
    <property type="match status" value="1"/>
</dbReference>
<dbReference type="PANTHER" id="PTHR23501:SF187">
    <property type="entry name" value="MAJOR FACILITATOR SUPERFAMILY (MFS) PROFILE DOMAIN-CONTAINING PROTEIN"/>
    <property type="match status" value="1"/>
</dbReference>
<evidence type="ECO:0000256" key="6">
    <source>
        <dbReference type="ARBA" id="ARBA00023180"/>
    </source>
</evidence>
<keyword evidence="10" id="KW-1185">Reference proteome</keyword>
<evidence type="ECO:0000313" key="10">
    <source>
        <dbReference type="Proteomes" id="UP001172159"/>
    </source>
</evidence>
<feature type="domain" description="Major facilitator superfamily (MFS) profile" evidence="8">
    <location>
        <begin position="1"/>
        <end position="154"/>
    </location>
</feature>
<feature type="transmembrane region" description="Helical" evidence="7">
    <location>
        <begin position="53"/>
        <end position="73"/>
    </location>
</feature>
<organism evidence="9 10">
    <name type="scientific">Apiosordaria backusii</name>
    <dbReference type="NCBI Taxonomy" id="314023"/>
    <lineage>
        <taxon>Eukaryota</taxon>
        <taxon>Fungi</taxon>
        <taxon>Dikarya</taxon>
        <taxon>Ascomycota</taxon>
        <taxon>Pezizomycotina</taxon>
        <taxon>Sordariomycetes</taxon>
        <taxon>Sordariomycetidae</taxon>
        <taxon>Sordariales</taxon>
        <taxon>Lasiosphaeriaceae</taxon>
        <taxon>Apiosordaria</taxon>
    </lineage>
</organism>
<dbReference type="SUPFAM" id="SSF103473">
    <property type="entry name" value="MFS general substrate transporter"/>
    <property type="match status" value="1"/>
</dbReference>
<keyword evidence="2" id="KW-0813">Transport</keyword>
<evidence type="ECO:0000256" key="7">
    <source>
        <dbReference type="SAM" id="Phobius"/>
    </source>
</evidence>
<evidence type="ECO:0000256" key="2">
    <source>
        <dbReference type="ARBA" id="ARBA00022448"/>
    </source>
</evidence>
<dbReference type="InterPro" id="IPR011701">
    <property type="entry name" value="MFS"/>
</dbReference>
<accession>A0AA40ASM0</accession>
<evidence type="ECO:0000259" key="8">
    <source>
        <dbReference type="PROSITE" id="PS50850"/>
    </source>
</evidence>
<keyword evidence="6" id="KW-0325">Glycoprotein</keyword>
<dbReference type="Gene3D" id="1.20.1250.20">
    <property type="entry name" value="MFS general substrate transporter like domains"/>
    <property type="match status" value="1"/>
</dbReference>
<dbReference type="InterPro" id="IPR036259">
    <property type="entry name" value="MFS_trans_sf"/>
</dbReference>
<dbReference type="PANTHER" id="PTHR23501">
    <property type="entry name" value="MAJOR FACILITATOR SUPERFAMILY"/>
    <property type="match status" value="1"/>
</dbReference>
<evidence type="ECO:0000313" key="9">
    <source>
        <dbReference type="EMBL" id="KAK0721229.1"/>
    </source>
</evidence>
<feature type="transmembrane region" description="Helical" evidence="7">
    <location>
        <begin position="110"/>
        <end position="132"/>
    </location>
</feature>
<comment type="subcellular location">
    <subcellularLocation>
        <location evidence="1">Membrane</location>
        <topology evidence="1">Multi-pass membrane protein</topology>
    </subcellularLocation>
</comment>
<evidence type="ECO:0000256" key="5">
    <source>
        <dbReference type="ARBA" id="ARBA00023136"/>
    </source>
</evidence>
<keyword evidence="4 7" id="KW-1133">Transmembrane helix</keyword>
<evidence type="ECO:0000256" key="1">
    <source>
        <dbReference type="ARBA" id="ARBA00004141"/>
    </source>
</evidence>
<keyword evidence="3 7" id="KW-0812">Transmembrane</keyword>
<protein>
    <recommendedName>
        <fullName evidence="8">Major facilitator superfamily (MFS) profile domain-containing protein</fullName>
    </recommendedName>
</protein>
<dbReference type="EMBL" id="JAUKTV010000012">
    <property type="protein sequence ID" value="KAK0721229.1"/>
    <property type="molecule type" value="Genomic_DNA"/>
</dbReference>
<dbReference type="AlphaFoldDB" id="A0AA40ASM0"/>
<name>A0AA40ASM0_9PEZI</name>
<feature type="transmembrane region" description="Helical" evidence="7">
    <location>
        <begin position="21"/>
        <end position="41"/>
    </location>
</feature>
<dbReference type="Proteomes" id="UP001172159">
    <property type="component" value="Unassembled WGS sequence"/>
</dbReference>
<keyword evidence="5 7" id="KW-0472">Membrane</keyword>
<evidence type="ECO:0000256" key="4">
    <source>
        <dbReference type="ARBA" id="ARBA00022989"/>
    </source>
</evidence>
<evidence type="ECO:0000256" key="3">
    <source>
        <dbReference type="ARBA" id="ARBA00022692"/>
    </source>
</evidence>
<dbReference type="Pfam" id="PF07690">
    <property type="entry name" value="MFS_1"/>
    <property type="match status" value="1"/>
</dbReference>
<proteinExistence type="predicted"/>
<dbReference type="InterPro" id="IPR020846">
    <property type="entry name" value="MFS_dom"/>
</dbReference>
<sequence>MFASTAIQPLYGLLSNIFGRRYPMIASVLLFVLGSGIAGGANSSAMFISDRLVQGLGGGGTIMLIDLILCDLLPLRERSTSGISERSSQVYCPEPTMPLRLFAHRTSASVSLQNFIVSMLLQWCVYVLPLYFQPQLAASALDSGLYSILSSRYK</sequence>
<dbReference type="GO" id="GO:0022857">
    <property type="term" value="F:transmembrane transporter activity"/>
    <property type="evidence" value="ECO:0007669"/>
    <property type="project" value="InterPro"/>
</dbReference>
<reference evidence="9" key="1">
    <citation type="submission" date="2023-06" db="EMBL/GenBank/DDBJ databases">
        <title>Genome-scale phylogeny and comparative genomics of the fungal order Sordariales.</title>
        <authorList>
            <consortium name="Lawrence Berkeley National Laboratory"/>
            <person name="Hensen N."/>
            <person name="Bonometti L."/>
            <person name="Westerberg I."/>
            <person name="Brannstrom I.O."/>
            <person name="Guillou S."/>
            <person name="Cros-Aarteil S."/>
            <person name="Calhoun S."/>
            <person name="Haridas S."/>
            <person name="Kuo A."/>
            <person name="Mondo S."/>
            <person name="Pangilinan J."/>
            <person name="Riley R."/>
            <person name="Labutti K."/>
            <person name="Andreopoulos B."/>
            <person name="Lipzen A."/>
            <person name="Chen C."/>
            <person name="Yanf M."/>
            <person name="Daum C."/>
            <person name="Ng V."/>
            <person name="Clum A."/>
            <person name="Steindorff A."/>
            <person name="Ohm R."/>
            <person name="Martin F."/>
            <person name="Silar P."/>
            <person name="Natvig D."/>
            <person name="Lalanne C."/>
            <person name="Gautier V."/>
            <person name="Ament-Velasquez S.L."/>
            <person name="Kruys A."/>
            <person name="Hutchinson M.I."/>
            <person name="Powell A.J."/>
            <person name="Barry K."/>
            <person name="Miller A.N."/>
            <person name="Grigoriev I.V."/>
            <person name="Debuchy R."/>
            <person name="Gladieux P."/>
            <person name="Thoren M.H."/>
            <person name="Johannesson H."/>
        </authorList>
    </citation>
    <scope>NUCLEOTIDE SEQUENCE</scope>
    <source>
        <strain evidence="9">CBS 540.89</strain>
    </source>
</reference>
<gene>
    <name evidence="9" type="ORF">B0T21DRAFT_351201</name>
</gene>
<comment type="caution">
    <text evidence="9">The sequence shown here is derived from an EMBL/GenBank/DDBJ whole genome shotgun (WGS) entry which is preliminary data.</text>
</comment>